<dbReference type="RefSeq" id="WP_140536353.1">
    <property type="nucleotide sequence ID" value="NZ_SDPB01000019.1"/>
</dbReference>
<evidence type="ECO:0000313" key="3">
    <source>
        <dbReference type="Proteomes" id="UP000316888"/>
    </source>
</evidence>
<dbReference type="PROSITE" id="PS51257">
    <property type="entry name" value="PROKAR_LIPOPROTEIN"/>
    <property type="match status" value="1"/>
</dbReference>
<dbReference type="Proteomes" id="UP000316888">
    <property type="component" value="Unassembled WGS sequence"/>
</dbReference>
<keyword evidence="1" id="KW-0732">Signal</keyword>
<dbReference type="EMBL" id="SDPB01000019">
    <property type="protein sequence ID" value="TPH22409.1"/>
    <property type="molecule type" value="Genomic_DNA"/>
</dbReference>
<feature type="chain" id="PRO_5021289650" description="Glycine zipper 2TM domain-containing protein" evidence="1">
    <location>
        <begin position="23"/>
        <end position="167"/>
    </location>
</feature>
<protein>
    <recommendedName>
        <fullName evidence="4">Glycine zipper 2TM domain-containing protein</fullName>
    </recommendedName>
</protein>
<gene>
    <name evidence="2" type="ORF">EUX48_05420</name>
</gene>
<accession>A0A502LH89</accession>
<dbReference type="AlphaFoldDB" id="A0A502LH89"/>
<name>A0A502LH89_HAEHA</name>
<comment type="caution">
    <text evidence="2">The sequence shown here is derived from an EMBL/GenBank/DDBJ whole genome shotgun (WGS) entry which is preliminary data.</text>
</comment>
<evidence type="ECO:0008006" key="4">
    <source>
        <dbReference type="Google" id="ProtNLM"/>
    </source>
</evidence>
<proteinExistence type="predicted"/>
<evidence type="ECO:0000256" key="1">
    <source>
        <dbReference type="SAM" id="SignalP"/>
    </source>
</evidence>
<organism evidence="2 3">
    <name type="scientific">Haemophilus haemolyticus</name>
    <dbReference type="NCBI Taxonomy" id="726"/>
    <lineage>
        <taxon>Bacteria</taxon>
        <taxon>Pseudomonadati</taxon>
        <taxon>Pseudomonadota</taxon>
        <taxon>Gammaproteobacteria</taxon>
        <taxon>Pasteurellales</taxon>
        <taxon>Pasteurellaceae</taxon>
        <taxon>Haemophilus</taxon>
    </lineage>
</organism>
<sequence>MKKYFLLSALTSSLVLSGCANVSSEDLGADVYDTTQLNTKQETKTVTILSVLPAKVLVDNKENKQMAQAAGAILGGITGAVLGYQHSNLAAAAAGTAGATGGVIAGSMVKDKVQVEGVSLTYKQGSKVYTSTQAGRKCQFKPGLAVVITTKANETRIQPNSECPAKK</sequence>
<evidence type="ECO:0000313" key="2">
    <source>
        <dbReference type="EMBL" id="TPH22409.1"/>
    </source>
</evidence>
<reference evidence="2 3" key="1">
    <citation type="submission" date="2019-01" db="EMBL/GenBank/DDBJ databases">
        <title>Comparative genomic analysis identifies haemin-independent Haemophilus haemolyticus: a formal re-classification of Haemophilus intermedius.</title>
        <authorList>
            <person name="Harris T.M."/>
            <person name="Price E.P."/>
            <person name="Sarovich D.S."/>
            <person name="Norskov-Lauritsen N."/>
            <person name="Beissbarth J."/>
            <person name="Chang A.B."/>
            <person name="Smith-Vaughan H.C."/>
        </authorList>
    </citation>
    <scope>NUCLEOTIDE SEQUENCE [LARGE SCALE GENOMIC DNA]</scope>
    <source>
        <strain evidence="2 3">60824 B Hi-4</strain>
    </source>
</reference>
<feature type="signal peptide" evidence="1">
    <location>
        <begin position="1"/>
        <end position="22"/>
    </location>
</feature>